<evidence type="ECO:0000256" key="12">
    <source>
        <dbReference type="ARBA" id="ARBA00022833"/>
    </source>
</evidence>
<keyword evidence="5 17" id="KW-0941">Suppressor of RNA silencing</keyword>
<keyword evidence="9" id="KW-1090">Inhibition of host innate immune response by virus</keyword>
<dbReference type="GO" id="GO:0008270">
    <property type="term" value="F:zinc ion binding"/>
    <property type="evidence" value="ECO:0007669"/>
    <property type="project" value="UniProtKB-KW"/>
</dbReference>
<evidence type="ECO:0000313" key="18">
    <source>
        <dbReference type="EMBL" id="BAB03585.1"/>
    </source>
</evidence>
<organism evidence="18 19">
    <name type="scientific">Eupatorium yellow vein virus</name>
    <dbReference type="NCBI Taxonomy" id="2080107"/>
    <lineage>
        <taxon>Viruses</taxon>
        <taxon>Monodnaviria</taxon>
        <taxon>Shotokuvirae</taxon>
        <taxon>Cressdnaviricota</taxon>
        <taxon>Repensiviricetes</taxon>
        <taxon>Geplafuvirales</taxon>
        <taxon>Geminiviridae</taxon>
        <taxon>Begomovirus</taxon>
        <taxon>Begomovirus eupatorii</taxon>
    </lineage>
</organism>
<evidence type="ECO:0000256" key="6">
    <source>
        <dbReference type="ARBA" id="ARBA00022553"/>
    </source>
</evidence>
<sequence length="136" mass="15341">MQPSSPSTAHSIQVPIKVQHRIAKSKKKNRRRRIDLNCGCSIFVGLDCANYGFTHRDTHHCSSGTEWRVYLEGSKSPLFQDYEAQSTIIQQGPRRNNNTDTVQPQPQIPAGFAQVFPHFQDLEPLTSSDMAFLEGL</sequence>
<dbReference type="GO" id="GO:0042025">
    <property type="term" value="C:host cell nucleus"/>
    <property type="evidence" value="ECO:0007669"/>
    <property type="project" value="UniProtKB-SubCell"/>
</dbReference>
<comment type="subcellular location">
    <subcellularLocation>
        <location evidence="2 17">Host cytoplasm</location>
    </subcellularLocation>
    <subcellularLocation>
        <location evidence="1 17">Host nucleus</location>
    </subcellularLocation>
</comment>
<dbReference type="PRINTS" id="PR00230">
    <property type="entry name" value="GEMCOATAL2"/>
</dbReference>
<dbReference type="GO" id="GO:0003677">
    <property type="term" value="F:DNA binding"/>
    <property type="evidence" value="ECO:0007669"/>
    <property type="project" value="UniProtKB-KW"/>
</dbReference>
<gene>
    <name evidence="18" type="primary">C2</name>
</gene>
<dbReference type="Pfam" id="PF01440">
    <property type="entry name" value="Gemini_AL2"/>
    <property type="match status" value="1"/>
</dbReference>
<name>Q9IR70_9GEMI</name>
<keyword evidence="12 17" id="KW-0862">Zinc</keyword>
<keyword evidence="8 17" id="KW-0945">Host-virus interaction</keyword>
<evidence type="ECO:0000256" key="1">
    <source>
        <dbReference type="ARBA" id="ARBA00004147"/>
    </source>
</evidence>
<dbReference type="KEGG" id="vg:940178"/>
<dbReference type="Proteomes" id="UP000201711">
    <property type="component" value="Segment DNA A"/>
</dbReference>
<dbReference type="GO" id="GO:0005198">
    <property type="term" value="F:structural molecule activity"/>
    <property type="evidence" value="ECO:0007669"/>
    <property type="project" value="InterPro"/>
</dbReference>
<reference evidence="18 19" key="1">
    <citation type="journal article" date="2000" name="J. Gen. Plant Pathol.">
        <title>Genomic structure of a geminivirus in the genus Begomovirus from yellow vein-affected Eupatorium makinoi.</title>
        <authorList>
            <person name="Onuki M."/>
            <person name="Hanada K."/>
        </authorList>
    </citation>
    <scope>NUCLEOTIDE SEQUENCE [LARGE SCALE GENOMIC DNA]</scope>
</reference>
<dbReference type="EMBL" id="AB007990">
    <property type="protein sequence ID" value="BAB03585.1"/>
    <property type="molecule type" value="Genomic_DNA"/>
</dbReference>
<evidence type="ECO:0000256" key="16">
    <source>
        <dbReference type="ARBA" id="ARBA00023280"/>
    </source>
</evidence>
<evidence type="ECO:0000256" key="8">
    <source>
        <dbReference type="ARBA" id="ARBA00022581"/>
    </source>
</evidence>
<evidence type="ECO:0000256" key="15">
    <source>
        <dbReference type="ARBA" id="ARBA00023200"/>
    </source>
</evidence>
<comment type="subunit">
    <text evidence="17">Monomer. Homodimer. Homooligomer. Self-interaction correlates with nuclear localization and efficient activation of transcription.</text>
</comment>
<evidence type="ECO:0000256" key="4">
    <source>
        <dbReference type="ARBA" id="ARBA00014388"/>
    </source>
</evidence>
<evidence type="ECO:0000256" key="3">
    <source>
        <dbReference type="ARBA" id="ARBA00007672"/>
    </source>
</evidence>
<evidence type="ECO:0000256" key="7">
    <source>
        <dbReference type="ARBA" id="ARBA00022562"/>
    </source>
</evidence>
<keyword evidence="6" id="KW-0597">Phosphoprotein</keyword>
<evidence type="ECO:0000313" key="19">
    <source>
        <dbReference type="Proteomes" id="UP000201711"/>
    </source>
</evidence>
<keyword evidence="10 17" id="KW-0479">Metal-binding</keyword>
<evidence type="ECO:0000256" key="2">
    <source>
        <dbReference type="ARBA" id="ARBA00004192"/>
    </source>
</evidence>
<keyword evidence="14 17" id="KW-0010">Activator</keyword>
<evidence type="ECO:0000256" key="10">
    <source>
        <dbReference type="ARBA" id="ARBA00022723"/>
    </source>
</evidence>
<comment type="similarity">
    <text evidence="3 17">Belongs to the geminiviridae transcriptional activator protein family.</text>
</comment>
<dbReference type="GO" id="GO:0019028">
    <property type="term" value="C:viral capsid"/>
    <property type="evidence" value="ECO:0007669"/>
    <property type="project" value="InterPro"/>
</dbReference>
<evidence type="ECO:0000256" key="17">
    <source>
        <dbReference type="RuleBase" id="RU363028"/>
    </source>
</evidence>
<keyword evidence="7 17" id="KW-1048">Host nucleus</keyword>
<dbReference type="GO" id="GO:0030430">
    <property type="term" value="C:host cell cytoplasm"/>
    <property type="evidence" value="ECO:0007669"/>
    <property type="project" value="UniProtKB-SubCell"/>
</dbReference>
<evidence type="ECO:0000256" key="9">
    <source>
        <dbReference type="ARBA" id="ARBA00022632"/>
    </source>
</evidence>
<keyword evidence="19" id="KW-1185">Reference proteome</keyword>
<evidence type="ECO:0000256" key="13">
    <source>
        <dbReference type="ARBA" id="ARBA00023125"/>
    </source>
</evidence>
<dbReference type="GO" id="GO:0052170">
    <property type="term" value="P:symbiont-mediated suppression of host innate immune response"/>
    <property type="evidence" value="ECO:0007669"/>
    <property type="project" value="UniProtKB-KW"/>
</dbReference>
<protein>
    <recommendedName>
        <fullName evidence="4 17">Transcriptional activator protein</fullName>
        <shortName evidence="17">TrAP</shortName>
    </recommendedName>
</protein>
<accession>Q9IR70</accession>
<evidence type="ECO:0000256" key="14">
    <source>
        <dbReference type="ARBA" id="ARBA00023159"/>
    </source>
</evidence>
<keyword evidence="13 17" id="KW-0238">DNA-binding</keyword>
<keyword evidence="15 17" id="KW-1035">Host cytoplasm</keyword>
<evidence type="ECO:0000256" key="11">
    <source>
        <dbReference type="ARBA" id="ARBA00022771"/>
    </source>
</evidence>
<comment type="domain">
    <text evidence="17">The zinc finger and the transactivation region are involved in PTGS suppression.</text>
</comment>
<dbReference type="InterPro" id="IPR000942">
    <property type="entry name" value="Gemini_AL2"/>
</dbReference>
<keyword evidence="16" id="KW-0899">Viral immunoevasion</keyword>
<keyword evidence="11 17" id="KW-0863">Zinc-finger</keyword>
<proteinExistence type="inferred from homology"/>
<comment type="function">
    <text evidence="17">Strong activator of the late viral genes promoters. Acts as a suppressor of RNA-mediated gene silencing, also known as post-transcriptional gene silencing (PTGS), a mechanism of plant viral defense that limits the accumulation of viral RNAs. Also suppresses the host basal defense by interacting with and inhibiting SNF1 kinase, a key regulator of cell metabolism implicated in innate antiviral defense. Determines pathogenicity.</text>
</comment>
<evidence type="ECO:0000256" key="5">
    <source>
        <dbReference type="ARBA" id="ARBA00022463"/>
    </source>
</evidence>